<sequence length="187" mass="20584">MEHSVFKKINIWLRHRAYLPETMSGFALIETLVAITVLVAGLTGPLSFTAQSIAAAQEVKQQVTAFFLMVEGAEHVRQTRDSNMLALAPWLSGLEACFSGVCDIDVSLDSVIDCPGGACAPLFFEEATGRYGHGSGSGWTQTQFTRTISVTETEPDREAKVLVTVEWFHRDSPRSITAEADLFNWQQ</sequence>
<protein>
    <recommendedName>
        <fullName evidence="4">Prepilin-type N-terminal cleavage/methylation domain-containing protein</fullName>
    </recommendedName>
</protein>
<organism evidence="2 3">
    <name type="scientific">Candidatus Lloydbacteria bacterium CG22_combo_CG10-13_8_21_14_all_47_15</name>
    <dbReference type="NCBI Taxonomy" id="1974635"/>
    <lineage>
        <taxon>Bacteria</taxon>
        <taxon>Candidatus Lloydiibacteriota</taxon>
    </lineage>
</organism>
<accession>A0A2H0CX47</accession>
<keyword evidence="1" id="KW-1133">Transmembrane helix</keyword>
<gene>
    <name evidence="2" type="ORF">COW88_00225</name>
</gene>
<keyword evidence="1" id="KW-0812">Transmembrane</keyword>
<evidence type="ECO:0000313" key="3">
    <source>
        <dbReference type="Proteomes" id="UP000230638"/>
    </source>
</evidence>
<dbReference type="AlphaFoldDB" id="A0A2H0CX47"/>
<name>A0A2H0CX47_9BACT</name>
<dbReference type="Proteomes" id="UP000230638">
    <property type="component" value="Unassembled WGS sequence"/>
</dbReference>
<evidence type="ECO:0000256" key="1">
    <source>
        <dbReference type="SAM" id="Phobius"/>
    </source>
</evidence>
<feature type="transmembrane region" description="Helical" evidence="1">
    <location>
        <begin position="21"/>
        <end position="42"/>
    </location>
</feature>
<proteinExistence type="predicted"/>
<evidence type="ECO:0008006" key="4">
    <source>
        <dbReference type="Google" id="ProtNLM"/>
    </source>
</evidence>
<evidence type="ECO:0000313" key="2">
    <source>
        <dbReference type="EMBL" id="PIP73988.1"/>
    </source>
</evidence>
<reference evidence="2 3" key="1">
    <citation type="submission" date="2017-09" db="EMBL/GenBank/DDBJ databases">
        <title>Depth-based differentiation of microbial function through sediment-hosted aquifers and enrichment of novel symbionts in the deep terrestrial subsurface.</title>
        <authorList>
            <person name="Probst A.J."/>
            <person name="Ladd B."/>
            <person name="Jarett J.K."/>
            <person name="Geller-Mcgrath D.E."/>
            <person name="Sieber C.M."/>
            <person name="Emerson J.B."/>
            <person name="Anantharaman K."/>
            <person name="Thomas B.C."/>
            <person name="Malmstrom R."/>
            <person name="Stieglmeier M."/>
            <person name="Klingl A."/>
            <person name="Woyke T."/>
            <person name="Ryan C.M."/>
            <person name="Banfield J.F."/>
        </authorList>
    </citation>
    <scope>NUCLEOTIDE SEQUENCE [LARGE SCALE GENOMIC DNA]</scope>
    <source>
        <strain evidence="2">CG22_combo_CG10-13_8_21_14_all_47_15</strain>
    </source>
</reference>
<keyword evidence="1" id="KW-0472">Membrane</keyword>
<comment type="caution">
    <text evidence="2">The sequence shown here is derived from an EMBL/GenBank/DDBJ whole genome shotgun (WGS) entry which is preliminary data.</text>
</comment>
<dbReference type="EMBL" id="PCTL01000001">
    <property type="protein sequence ID" value="PIP73988.1"/>
    <property type="molecule type" value="Genomic_DNA"/>
</dbReference>